<dbReference type="Gene3D" id="3.40.50.300">
    <property type="entry name" value="P-loop containing nucleotide triphosphate hydrolases"/>
    <property type="match status" value="1"/>
</dbReference>
<name>A0A1I3V1L7_9RHOB</name>
<dbReference type="EMBL" id="FORA01000012">
    <property type="protein sequence ID" value="SFJ89030.1"/>
    <property type="molecule type" value="Genomic_DNA"/>
</dbReference>
<accession>A0A1I3V1L7</accession>
<dbReference type="InterPro" id="IPR027417">
    <property type="entry name" value="P-loop_NTPase"/>
</dbReference>
<sequence length="301" mass="32797">MTVMSPFSDADPVEVDEIPGKPQVDKLRKPRVAIMGEFSAGKSTLSNLLLGARPLPEKVTATRLSPVWIAKGTGLPYRVGTDGTEETILLEDIESVPVEETRVIRMFLDAEILNYCDLIDFPGISDPNMDSVVWERVLDEVDMILWCTHATQAWRQSESAVWEMIPESVRERSVLLITRFDKLTTERDRAKVLHRVTAETEGLFEAIFPISLTQALAAADDPDKWIESGADAFADHLIAHLQTAMIDPAAPASSSAASAPAEPAPAHLSRPGPAEPAEPAAPRVVPRRVRAAGGSRPRPAV</sequence>
<reference evidence="3 4" key="1">
    <citation type="submission" date="2016-10" db="EMBL/GenBank/DDBJ databases">
        <authorList>
            <person name="de Groot N.N."/>
        </authorList>
    </citation>
    <scope>NUCLEOTIDE SEQUENCE [LARGE SCALE GENOMIC DNA]</scope>
    <source>
        <strain evidence="3 4">DSM 19073</strain>
    </source>
</reference>
<dbReference type="AlphaFoldDB" id="A0A1I3V1L7"/>
<organism evidence="3 4">
    <name type="scientific">Jannaschia pohangensis</name>
    <dbReference type="NCBI Taxonomy" id="390807"/>
    <lineage>
        <taxon>Bacteria</taxon>
        <taxon>Pseudomonadati</taxon>
        <taxon>Pseudomonadota</taxon>
        <taxon>Alphaproteobacteria</taxon>
        <taxon>Rhodobacterales</taxon>
        <taxon>Roseobacteraceae</taxon>
        <taxon>Jannaschia</taxon>
    </lineage>
</organism>
<evidence type="ECO:0000313" key="3">
    <source>
        <dbReference type="EMBL" id="SFJ89030.1"/>
    </source>
</evidence>
<dbReference type="STRING" id="390807.SAMN04488095_0062"/>
<protein>
    <submittedName>
        <fullName evidence="3">Dynamin family protein</fullName>
    </submittedName>
</protein>
<evidence type="ECO:0000259" key="2">
    <source>
        <dbReference type="Pfam" id="PF00350"/>
    </source>
</evidence>
<feature type="compositionally biased region" description="Low complexity" evidence="1">
    <location>
        <begin position="291"/>
        <end position="301"/>
    </location>
</feature>
<dbReference type="SUPFAM" id="SSF52540">
    <property type="entry name" value="P-loop containing nucleoside triphosphate hydrolases"/>
    <property type="match status" value="1"/>
</dbReference>
<dbReference type="InterPro" id="IPR045063">
    <property type="entry name" value="Dynamin_N"/>
</dbReference>
<dbReference type="Proteomes" id="UP000199110">
    <property type="component" value="Unassembled WGS sequence"/>
</dbReference>
<keyword evidence="4" id="KW-1185">Reference proteome</keyword>
<feature type="compositionally biased region" description="Low complexity" evidence="1">
    <location>
        <begin position="251"/>
        <end position="284"/>
    </location>
</feature>
<dbReference type="Pfam" id="PF00350">
    <property type="entry name" value="Dynamin_N"/>
    <property type="match status" value="1"/>
</dbReference>
<proteinExistence type="predicted"/>
<feature type="region of interest" description="Disordered" evidence="1">
    <location>
        <begin position="1"/>
        <end position="20"/>
    </location>
</feature>
<dbReference type="RefSeq" id="WP_245749328.1">
    <property type="nucleotide sequence ID" value="NZ_FORA01000012.1"/>
</dbReference>
<feature type="region of interest" description="Disordered" evidence="1">
    <location>
        <begin position="251"/>
        <end position="301"/>
    </location>
</feature>
<gene>
    <name evidence="3" type="ORF">SAMN04488095_0062</name>
</gene>
<feature type="domain" description="Dynamin N-terminal" evidence="2">
    <location>
        <begin position="32"/>
        <end position="161"/>
    </location>
</feature>
<evidence type="ECO:0000313" key="4">
    <source>
        <dbReference type="Proteomes" id="UP000199110"/>
    </source>
</evidence>
<evidence type="ECO:0000256" key="1">
    <source>
        <dbReference type="SAM" id="MobiDB-lite"/>
    </source>
</evidence>